<protein>
    <submittedName>
        <fullName evidence="3">Uncharacterized protein</fullName>
    </submittedName>
</protein>
<evidence type="ECO:0000259" key="2">
    <source>
        <dbReference type="Pfam" id="PF26572"/>
    </source>
</evidence>
<dbReference type="Pfam" id="PF26572">
    <property type="entry name" value="DUF8185"/>
    <property type="match status" value="1"/>
</dbReference>
<feature type="domain" description="DUF8185" evidence="2">
    <location>
        <begin position="124"/>
        <end position="243"/>
    </location>
</feature>
<keyword evidence="4" id="KW-1185">Reference proteome</keyword>
<evidence type="ECO:0000313" key="3">
    <source>
        <dbReference type="EMBL" id="KAB1642728.1"/>
    </source>
</evidence>
<feature type="domain" description="DUF8010" evidence="1">
    <location>
        <begin position="3"/>
        <end position="100"/>
    </location>
</feature>
<dbReference type="EMBL" id="WBKB01000005">
    <property type="protein sequence ID" value="KAB1642728.1"/>
    <property type="molecule type" value="Genomic_DNA"/>
</dbReference>
<organism evidence="3 4">
    <name type="scientific">Gulosibacter chungangensis</name>
    <dbReference type="NCBI Taxonomy" id="979746"/>
    <lineage>
        <taxon>Bacteria</taxon>
        <taxon>Bacillati</taxon>
        <taxon>Actinomycetota</taxon>
        <taxon>Actinomycetes</taxon>
        <taxon>Micrococcales</taxon>
        <taxon>Microbacteriaceae</taxon>
        <taxon>Gulosibacter</taxon>
    </lineage>
</organism>
<dbReference type="InterPro" id="IPR058323">
    <property type="entry name" value="DUF8010"/>
</dbReference>
<name>A0A7J5BAD9_9MICO</name>
<dbReference type="AlphaFoldDB" id="A0A7J5BAD9"/>
<sequence>MPAMLTLANPQVREDLATFLGRAGRIEDSGLRLQEVPGGVACWVPVLRPAGLLTDSPLVVGVRGIPARIESTEADDFVGDRVDILVPMRGMLDRLARTPNSEQEALRLALPVERPHESWTGVTPPLSGWQPTAELSSDILIHVAEDGIAEVGERAGGGLGQLLAEEIRTNTWTRALPEMARKKAPSITSPSDHAIAPTPLPPAGAAFAAHALGFLKSGETGQLSEAPGWWRIAFPAGQVLIRRR</sequence>
<dbReference type="OrthoDB" id="4801220at2"/>
<dbReference type="Pfam" id="PF26035">
    <property type="entry name" value="DUF8010"/>
    <property type="match status" value="1"/>
</dbReference>
<accession>A0A7J5BAD9</accession>
<dbReference type="RefSeq" id="WP_158052533.1">
    <property type="nucleotide sequence ID" value="NZ_WBKB01000005.1"/>
</dbReference>
<reference evidence="3 4" key="1">
    <citation type="submission" date="2019-09" db="EMBL/GenBank/DDBJ databases">
        <title>Phylogeny of genus Pseudoclavibacter and closely related genus.</title>
        <authorList>
            <person name="Li Y."/>
        </authorList>
    </citation>
    <scope>NUCLEOTIDE SEQUENCE [LARGE SCALE GENOMIC DNA]</scope>
    <source>
        <strain evidence="3 4">KCTC 13959</strain>
    </source>
</reference>
<dbReference type="InterPro" id="IPR058498">
    <property type="entry name" value="DUF8185"/>
</dbReference>
<comment type="caution">
    <text evidence="3">The sequence shown here is derived from an EMBL/GenBank/DDBJ whole genome shotgun (WGS) entry which is preliminary data.</text>
</comment>
<dbReference type="Proteomes" id="UP000433493">
    <property type="component" value="Unassembled WGS sequence"/>
</dbReference>
<gene>
    <name evidence="3" type="ORF">F8O05_09740</name>
</gene>
<evidence type="ECO:0000259" key="1">
    <source>
        <dbReference type="Pfam" id="PF26035"/>
    </source>
</evidence>
<evidence type="ECO:0000313" key="4">
    <source>
        <dbReference type="Proteomes" id="UP000433493"/>
    </source>
</evidence>
<proteinExistence type="predicted"/>